<keyword evidence="4" id="KW-1185">Reference proteome</keyword>
<accession>A0A1H8VCN0</accession>
<gene>
    <name evidence="1" type="ORF">RTCCBAU85039_5973</name>
    <name evidence="2" type="ORF">SAMN05216228_104137</name>
</gene>
<evidence type="ECO:0000313" key="1">
    <source>
        <dbReference type="EMBL" id="SEI18700.1"/>
    </source>
</evidence>
<protein>
    <submittedName>
        <fullName evidence="1">Uncharacterized protein</fullName>
    </submittedName>
</protein>
<evidence type="ECO:0000313" key="2">
    <source>
        <dbReference type="EMBL" id="SEP13240.1"/>
    </source>
</evidence>
<reference evidence="2 4" key="2">
    <citation type="submission" date="2016-10" db="EMBL/GenBank/DDBJ databases">
        <authorList>
            <person name="Varghese N."/>
            <person name="Submissions S."/>
        </authorList>
    </citation>
    <scope>NUCLEOTIDE SEQUENCE [LARGE SCALE GENOMIC DNA]</scope>
    <source>
        <strain evidence="2 4">CGMCC 1.7071</strain>
    </source>
</reference>
<reference evidence="1" key="3">
    <citation type="submission" date="2016-10" db="EMBL/GenBank/DDBJ databases">
        <authorList>
            <person name="de Groot N.N."/>
        </authorList>
    </citation>
    <scope>NUCLEOTIDE SEQUENCE [LARGE SCALE GENOMIC DNA]</scope>
    <source>
        <strain evidence="1">CCBAU85039</strain>
    </source>
</reference>
<dbReference type="Proteomes" id="UP000198939">
    <property type="component" value="Unassembled WGS sequence"/>
</dbReference>
<evidence type="ECO:0000313" key="4">
    <source>
        <dbReference type="Proteomes" id="UP000198939"/>
    </source>
</evidence>
<dbReference type="AlphaFoldDB" id="A0A1H8VCN0"/>
<evidence type="ECO:0000313" key="3">
    <source>
        <dbReference type="Proteomes" id="UP000183063"/>
    </source>
</evidence>
<organism evidence="1 3">
    <name type="scientific">Rhizobium tibeticum</name>
    <dbReference type="NCBI Taxonomy" id="501024"/>
    <lineage>
        <taxon>Bacteria</taxon>
        <taxon>Pseudomonadati</taxon>
        <taxon>Pseudomonadota</taxon>
        <taxon>Alphaproteobacteria</taxon>
        <taxon>Hyphomicrobiales</taxon>
        <taxon>Rhizobiaceae</taxon>
        <taxon>Rhizobium/Agrobacterium group</taxon>
        <taxon>Rhizobium</taxon>
    </lineage>
</organism>
<name>A0A1H8VCN0_9HYPH</name>
<dbReference type="EMBL" id="FOCV01000041">
    <property type="protein sequence ID" value="SEP13240.1"/>
    <property type="molecule type" value="Genomic_DNA"/>
</dbReference>
<dbReference type="Proteomes" id="UP000183063">
    <property type="component" value="Unassembled WGS sequence"/>
</dbReference>
<sequence length="47" mass="4942">MTTGIIRGCSTGLGRSLAEAALDVTDKGRWLGLLLRCRTTSAPSTFS</sequence>
<proteinExistence type="predicted"/>
<dbReference type="STRING" id="501024.RTCCBAU85039_5973"/>
<reference evidence="3" key="1">
    <citation type="submission" date="2016-10" db="EMBL/GenBank/DDBJ databases">
        <authorList>
            <person name="Wibberg D."/>
        </authorList>
    </citation>
    <scope>NUCLEOTIDE SEQUENCE [LARGE SCALE GENOMIC DNA]</scope>
</reference>
<dbReference type="EMBL" id="FNXB01000052">
    <property type="protein sequence ID" value="SEI18700.1"/>
    <property type="molecule type" value="Genomic_DNA"/>
</dbReference>